<evidence type="ECO:0000256" key="5">
    <source>
        <dbReference type="SAM" id="MobiDB-lite"/>
    </source>
</evidence>
<dbReference type="InterPro" id="IPR028133">
    <property type="entry name" value="Dynamitin"/>
</dbReference>
<feature type="region of interest" description="Disordered" evidence="5">
    <location>
        <begin position="1"/>
        <end position="41"/>
    </location>
</feature>
<dbReference type="Pfam" id="PF04912">
    <property type="entry name" value="Dynamitin"/>
    <property type="match status" value="1"/>
</dbReference>
<dbReference type="OrthoDB" id="4977at2759"/>
<dbReference type="AlphaFoldDB" id="A0A068WD33"/>
<dbReference type="WBParaSite" id="EgrG_000871600">
    <property type="protein sequence ID" value="EgrG_000871600"/>
    <property type="gene ID" value="EgrG_000871600"/>
</dbReference>
<reference evidence="6" key="2">
    <citation type="submission" date="2014-06" db="EMBL/GenBank/DDBJ databases">
        <authorList>
            <person name="Aslett M."/>
        </authorList>
    </citation>
    <scope>NUCLEOTIDE SEQUENCE</scope>
</reference>
<feature type="compositionally biased region" description="Acidic residues" evidence="5">
    <location>
        <begin position="19"/>
        <end position="28"/>
    </location>
</feature>
<dbReference type="Proteomes" id="UP000492820">
    <property type="component" value="Unassembled WGS sequence"/>
</dbReference>
<sequence>MSVDPKFANMPWIAHDEPDVYETDDLPEADQRKSESNDVEQVLPKEIERTSISADKARHRYEHCKVDAANVDFSDKITGSGKVGYAVESPEYVSNVDGEKESTLIARFQSLQAEVCRLIDDTEAVKKEAGAAARVGELTVEQISTLASSLNAQLNELQLEEIFGSDLDLSDLCVHDALLQKRLYEQIANFKPKQAPRKDERPGECITFELYSKPSDKIDATTEKTLELDRRLQRLEMLVGSREVTATGAGGLMETAARLSERVSLLQPSYLEQVEARIATLETRLADVTNNPENVVLADADSQNKIAELFEIVKRWNSFSADLPIVIDRLKDLQTLHAQASEFSTTLVNMEIAQKRIDENLATYGSQLRSVQESLSNALSTFKENTVAIGKAMKSP</sequence>
<dbReference type="EMBL" id="LK028576">
    <property type="protein sequence ID" value="CDS16294.1"/>
    <property type="molecule type" value="Genomic_DNA"/>
</dbReference>
<evidence type="ECO:0000256" key="3">
    <source>
        <dbReference type="ARBA" id="ARBA00022490"/>
    </source>
</evidence>
<dbReference type="GO" id="GO:0005869">
    <property type="term" value="C:dynactin complex"/>
    <property type="evidence" value="ECO:0007669"/>
    <property type="project" value="InterPro"/>
</dbReference>
<protein>
    <submittedName>
        <fullName evidence="6 8">Dynactin subunit</fullName>
    </submittedName>
</protein>
<gene>
    <name evidence="6" type="ORF">EgrG_000871600</name>
</gene>
<evidence type="ECO:0000256" key="2">
    <source>
        <dbReference type="ARBA" id="ARBA00006176"/>
    </source>
</evidence>
<reference evidence="6 7" key="1">
    <citation type="journal article" date="2013" name="Nature">
        <title>The genomes of four tapeworm species reveal adaptations to parasitism.</title>
        <authorList>
            <person name="Tsai I.J."/>
            <person name="Zarowiecki M."/>
            <person name="Holroyd N."/>
            <person name="Garciarrubio A."/>
            <person name="Sanchez-Flores A."/>
            <person name="Brooks K.L."/>
            <person name="Tracey A."/>
            <person name="Bobes R.J."/>
            <person name="Fragoso G."/>
            <person name="Sciutto E."/>
            <person name="Aslett M."/>
            <person name="Beasley H."/>
            <person name="Bennett H.M."/>
            <person name="Cai J."/>
            <person name="Camicia F."/>
            <person name="Clark R."/>
            <person name="Cucher M."/>
            <person name="De Silva N."/>
            <person name="Day T.A."/>
            <person name="Deplazes P."/>
            <person name="Estrada K."/>
            <person name="Fernandez C."/>
            <person name="Holland P.W."/>
            <person name="Hou J."/>
            <person name="Hu S."/>
            <person name="Huckvale T."/>
            <person name="Hung S.S."/>
            <person name="Kamenetzky L."/>
            <person name="Keane J.A."/>
            <person name="Kiss F."/>
            <person name="Koziol U."/>
            <person name="Lambert O."/>
            <person name="Liu K."/>
            <person name="Luo X."/>
            <person name="Luo Y."/>
            <person name="Macchiaroli N."/>
            <person name="Nichol S."/>
            <person name="Paps J."/>
            <person name="Parkinson J."/>
            <person name="Pouchkina-Stantcheva N."/>
            <person name="Riddiford N."/>
            <person name="Rosenzvit M."/>
            <person name="Salinas G."/>
            <person name="Wasmuth J.D."/>
            <person name="Zamanian M."/>
            <person name="Zheng Y."/>
            <person name="Cai X."/>
            <person name="Soberon X."/>
            <person name="Olson P.D."/>
            <person name="Laclette J.P."/>
            <person name="Brehm K."/>
            <person name="Berriman M."/>
            <person name="Garciarrubio A."/>
            <person name="Bobes R.J."/>
            <person name="Fragoso G."/>
            <person name="Sanchez-Flores A."/>
            <person name="Estrada K."/>
            <person name="Cevallos M.A."/>
            <person name="Morett E."/>
            <person name="Gonzalez V."/>
            <person name="Portillo T."/>
            <person name="Ochoa-Leyva A."/>
            <person name="Jose M.V."/>
            <person name="Sciutto E."/>
            <person name="Landa A."/>
            <person name="Jimenez L."/>
            <person name="Valdes V."/>
            <person name="Carrero J.C."/>
            <person name="Larralde C."/>
            <person name="Morales-Montor J."/>
            <person name="Limon-Lason J."/>
            <person name="Soberon X."/>
            <person name="Laclette J.P."/>
        </authorList>
    </citation>
    <scope>NUCLEOTIDE SEQUENCE [LARGE SCALE GENOMIC DNA]</scope>
</reference>
<evidence type="ECO:0000313" key="6">
    <source>
        <dbReference type="EMBL" id="CDS16294.1"/>
    </source>
</evidence>
<accession>A0A068WD33</accession>
<dbReference type="GO" id="GO:0005737">
    <property type="term" value="C:cytoplasm"/>
    <property type="evidence" value="ECO:0007669"/>
    <property type="project" value="UniProtKB-SubCell"/>
</dbReference>
<comment type="subcellular location">
    <subcellularLocation>
        <location evidence="1">Cytoplasm</location>
    </subcellularLocation>
</comment>
<reference evidence="8" key="3">
    <citation type="submission" date="2020-10" db="UniProtKB">
        <authorList>
            <consortium name="WormBaseParasite"/>
        </authorList>
    </citation>
    <scope>IDENTIFICATION</scope>
</reference>
<dbReference type="GO" id="GO:0030286">
    <property type="term" value="C:dynein complex"/>
    <property type="evidence" value="ECO:0007669"/>
    <property type="project" value="UniProtKB-KW"/>
</dbReference>
<evidence type="ECO:0000256" key="1">
    <source>
        <dbReference type="ARBA" id="ARBA00004496"/>
    </source>
</evidence>
<keyword evidence="3" id="KW-0963">Cytoplasm</keyword>
<name>A0A068WD33_ECHGR</name>
<keyword evidence="4" id="KW-0243">Dynein</keyword>
<dbReference type="PANTHER" id="PTHR15346">
    <property type="entry name" value="DYNACTIN SUBUNIT"/>
    <property type="match status" value="1"/>
</dbReference>
<proteinExistence type="inferred from homology"/>
<evidence type="ECO:0000313" key="7">
    <source>
        <dbReference type="Proteomes" id="UP000492820"/>
    </source>
</evidence>
<comment type="similarity">
    <text evidence="2">Belongs to the dynactin subunit 2 family.</text>
</comment>
<evidence type="ECO:0000313" key="8">
    <source>
        <dbReference type="WBParaSite" id="EgrG_000871600"/>
    </source>
</evidence>
<organism evidence="6">
    <name type="scientific">Echinococcus granulosus</name>
    <name type="common">Hydatid tapeworm</name>
    <dbReference type="NCBI Taxonomy" id="6210"/>
    <lineage>
        <taxon>Eukaryota</taxon>
        <taxon>Metazoa</taxon>
        <taxon>Spiralia</taxon>
        <taxon>Lophotrochozoa</taxon>
        <taxon>Platyhelminthes</taxon>
        <taxon>Cestoda</taxon>
        <taxon>Eucestoda</taxon>
        <taxon>Cyclophyllidea</taxon>
        <taxon>Taeniidae</taxon>
        <taxon>Echinococcus</taxon>
        <taxon>Echinococcus granulosus group</taxon>
    </lineage>
</organism>
<dbReference type="GO" id="GO:0007017">
    <property type="term" value="P:microtubule-based process"/>
    <property type="evidence" value="ECO:0007669"/>
    <property type="project" value="InterPro"/>
</dbReference>
<evidence type="ECO:0000256" key="4">
    <source>
        <dbReference type="ARBA" id="ARBA00023017"/>
    </source>
</evidence>